<evidence type="ECO:0000259" key="8">
    <source>
        <dbReference type="PROSITE" id="PS51900"/>
    </source>
</evidence>
<evidence type="ECO:0000256" key="5">
    <source>
        <dbReference type="PROSITE-ProRule" id="PRU01248"/>
    </source>
</evidence>
<dbReference type="SUPFAM" id="SSF56349">
    <property type="entry name" value="DNA breaking-rejoining enzymes"/>
    <property type="match status" value="1"/>
</dbReference>
<reference evidence="9" key="1">
    <citation type="submission" date="2022-01" db="EMBL/GenBank/DDBJ databases">
        <authorList>
            <person name="Criscuolo A."/>
        </authorList>
    </citation>
    <scope>NUCLEOTIDE SEQUENCE</scope>
    <source>
        <strain evidence="9">CIP111893</strain>
    </source>
</reference>
<feature type="domain" description="Tyr recombinase" evidence="7">
    <location>
        <begin position="181"/>
        <end position="388"/>
    </location>
</feature>
<dbReference type="InterPro" id="IPR011010">
    <property type="entry name" value="DNA_brk_join_enz"/>
</dbReference>
<keyword evidence="2" id="KW-0229">DNA integration</keyword>
<comment type="similarity">
    <text evidence="1">Belongs to the 'phage' integrase family.</text>
</comment>
<comment type="caution">
    <text evidence="9">The sequence shown here is derived from an EMBL/GenBank/DDBJ whole genome shotgun (WGS) entry which is preliminary data.</text>
</comment>
<feature type="compositionally biased region" description="Basic and acidic residues" evidence="6">
    <location>
        <begin position="29"/>
        <end position="46"/>
    </location>
</feature>
<dbReference type="PROSITE" id="PS51898">
    <property type="entry name" value="TYR_RECOMBINASE"/>
    <property type="match status" value="1"/>
</dbReference>
<dbReference type="EMBL" id="CAKMMF010000001">
    <property type="protein sequence ID" value="CAH1190380.1"/>
    <property type="molecule type" value="Genomic_DNA"/>
</dbReference>
<gene>
    <name evidence="9" type="primary">xerC_1</name>
    <name evidence="9" type="ORF">PAECIP111893_00303</name>
</gene>
<evidence type="ECO:0000313" key="9">
    <source>
        <dbReference type="EMBL" id="CAH1190380.1"/>
    </source>
</evidence>
<evidence type="ECO:0000256" key="3">
    <source>
        <dbReference type="ARBA" id="ARBA00023125"/>
    </source>
</evidence>
<dbReference type="InterPro" id="IPR013762">
    <property type="entry name" value="Integrase-like_cat_sf"/>
</dbReference>
<sequence>MASFTKIKAKNKQGYKYICVADGPPDPITGERKQISRRGDSKKEAEERVNQAIKNLKNSGISEKTLKKKSFEVVANEWLNIYSRRKVKENTIRIREDQIGLLIRYIPKTGIGKITNRDYQNALNSLDDEEYSTNSIKGVHVVAGMIFKFAIINKYLVDNPTMGAVIPEKVETIEDLENNKIDNKYLEREEIAEFLRAVRDHGRYNDLVIFFLLLFSGMRSGELCALKWNDINFETNEIRINKTYYTPRGNKRAYKLTPPKTKGSNRMFEVDDSIIAMLKDHKNAQAEMKKRAMNLGVPYVDENFVIARTSGHPFSQRLVYVRMERIIKKTSIKKNATPHILRHTHVSMLAEAEIDIKTIMKRVGHDHMETTLKIYSHVTEKMKKKAVDKIKMTFGDILQIHQTAENEQKA</sequence>
<dbReference type="Proteomes" id="UP000838686">
    <property type="component" value="Unassembled WGS sequence"/>
</dbReference>
<feature type="domain" description="Core-binding (CB)" evidence="8">
    <location>
        <begin position="69"/>
        <end position="151"/>
    </location>
</feature>
<dbReference type="RefSeq" id="WP_236338514.1">
    <property type="nucleotide sequence ID" value="NZ_CAKMMF010000001.1"/>
</dbReference>
<accession>A0ABM9BMG7</accession>
<dbReference type="PANTHER" id="PTHR30349:SF64">
    <property type="entry name" value="PROPHAGE INTEGRASE INTD-RELATED"/>
    <property type="match status" value="1"/>
</dbReference>
<dbReference type="Gene3D" id="1.10.150.130">
    <property type="match status" value="1"/>
</dbReference>
<evidence type="ECO:0000259" key="7">
    <source>
        <dbReference type="PROSITE" id="PS51898"/>
    </source>
</evidence>
<dbReference type="Gene3D" id="1.10.443.10">
    <property type="entry name" value="Intergrase catalytic core"/>
    <property type="match status" value="1"/>
</dbReference>
<dbReference type="Pfam" id="PF00589">
    <property type="entry name" value="Phage_integrase"/>
    <property type="match status" value="1"/>
</dbReference>
<keyword evidence="10" id="KW-1185">Reference proteome</keyword>
<dbReference type="InterPro" id="IPR028259">
    <property type="entry name" value="AP2-like_int_N"/>
</dbReference>
<keyword evidence="4" id="KW-0233">DNA recombination</keyword>
<dbReference type="Pfam" id="PF14657">
    <property type="entry name" value="Arm-DNA-bind_4"/>
    <property type="match status" value="1"/>
</dbReference>
<dbReference type="Pfam" id="PF14659">
    <property type="entry name" value="Phage_int_SAM_3"/>
    <property type="match status" value="1"/>
</dbReference>
<evidence type="ECO:0000256" key="1">
    <source>
        <dbReference type="ARBA" id="ARBA00008857"/>
    </source>
</evidence>
<dbReference type="PANTHER" id="PTHR30349">
    <property type="entry name" value="PHAGE INTEGRASE-RELATED"/>
    <property type="match status" value="1"/>
</dbReference>
<dbReference type="InterPro" id="IPR050090">
    <property type="entry name" value="Tyrosine_recombinase_XerCD"/>
</dbReference>
<feature type="region of interest" description="Disordered" evidence="6">
    <location>
        <begin position="26"/>
        <end position="46"/>
    </location>
</feature>
<dbReference type="CDD" id="cd01189">
    <property type="entry name" value="INT_ICEBs1_C_like"/>
    <property type="match status" value="1"/>
</dbReference>
<dbReference type="InterPro" id="IPR004107">
    <property type="entry name" value="Integrase_SAM-like_N"/>
</dbReference>
<evidence type="ECO:0000256" key="4">
    <source>
        <dbReference type="ARBA" id="ARBA00023172"/>
    </source>
</evidence>
<evidence type="ECO:0000313" key="10">
    <source>
        <dbReference type="Proteomes" id="UP000838686"/>
    </source>
</evidence>
<name>A0ABM9BMG7_9BACL</name>
<organism evidence="9 10">
    <name type="scientific">Paenibacillus plantiphilus</name>
    <dbReference type="NCBI Taxonomy" id="2905650"/>
    <lineage>
        <taxon>Bacteria</taxon>
        <taxon>Bacillati</taxon>
        <taxon>Bacillota</taxon>
        <taxon>Bacilli</taxon>
        <taxon>Bacillales</taxon>
        <taxon>Paenibacillaceae</taxon>
        <taxon>Paenibacillus</taxon>
    </lineage>
</organism>
<keyword evidence="3 5" id="KW-0238">DNA-binding</keyword>
<dbReference type="InterPro" id="IPR010998">
    <property type="entry name" value="Integrase_recombinase_N"/>
</dbReference>
<dbReference type="PROSITE" id="PS51900">
    <property type="entry name" value="CB"/>
    <property type="match status" value="1"/>
</dbReference>
<dbReference type="InterPro" id="IPR044068">
    <property type="entry name" value="CB"/>
</dbReference>
<evidence type="ECO:0000256" key="6">
    <source>
        <dbReference type="SAM" id="MobiDB-lite"/>
    </source>
</evidence>
<evidence type="ECO:0000256" key="2">
    <source>
        <dbReference type="ARBA" id="ARBA00022908"/>
    </source>
</evidence>
<protein>
    <submittedName>
        <fullName evidence="9">Tyrosine recombinase XerC</fullName>
    </submittedName>
</protein>
<proteinExistence type="inferred from homology"/>
<dbReference type="InterPro" id="IPR002104">
    <property type="entry name" value="Integrase_catalytic"/>
</dbReference>